<evidence type="ECO:0000259" key="2">
    <source>
        <dbReference type="PROSITE" id="PS51186"/>
    </source>
</evidence>
<dbReference type="RefSeq" id="WP_039754397.1">
    <property type="nucleotide sequence ID" value="NZ_JTCM02000133.1"/>
</dbReference>
<dbReference type="SUPFAM" id="SSF55729">
    <property type="entry name" value="Acyl-CoA N-acyltransferases (Nat)"/>
    <property type="match status" value="1"/>
</dbReference>
<evidence type="ECO:0000256" key="1">
    <source>
        <dbReference type="SAM" id="Phobius"/>
    </source>
</evidence>
<keyword evidence="1" id="KW-0812">Transmembrane</keyword>
<sequence length="159" mass="18279">MAKVHLRKVIHDNLFECISLEVKESQKGFIASNVKSLAEAYVNSNLFPLAIYDAKVAGYEKPQLPMIGFTMYEIVAGVGFILRLMIDHKYQQQGYGQATILELIRRLKLHPEVELIATSHKRGNETAAKLYRSLGFVDWNIDWAIEHESEIYLRLDRDI</sequence>
<dbReference type="Proteomes" id="UP000031549">
    <property type="component" value="Unassembled WGS sequence"/>
</dbReference>
<dbReference type="CDD" id="cd04301">
    <property type="entry name" value="NAT_SF"/>
    <property type="match status" value="1"/>
</dbReference>
<dbReference type="InterPro" id="IPR016181">
    <property type="entry name" value="Acyl_CoA_acyltransferase"/>
</dbReference>
<comment type="caution">
    <text evidence="3">The sequence shown here is derived from an EMBL/GenBank/DDBJ whole genome shotgun (WGS) entry which is preliminary data.</text>
</comment>
<dbReference type="InterPro" id="IPR000182">
    <property type="entry name" value="GNAT_dom"/>
</dbReference>
<feature type="transmembrane region" description="Helical" evidence="1">
    <location>
        <begin position="66"/>
        <end position="86"/>
    </location>
</feature>
<dbReference type="Gene3D" id="3.40.630.30">
    <property type="match status" value="1"/>
</dbReference>
<keyword evidence="4" id="KW-1185">Reference proteome</keyword>
<keyword evidence="3" id="KW-0808">Transferase</keyword>
<dbReference type="Pfam" id="PF00583">
    <property type="entry name" value="Acetyltransf_1"/>
    <property type="match status" value="1"/>
</dbReference>
<proteinExistence type="predicted"/>
<keyword evidence="1" id="KW-1133">Transmembrane helix</keyword>
<evidence type="ECO:0000313" key="4">
    <source>
        <dbReference type="Proteomes" id="UP000031549"/>
    </source>
</evidence>
<dbReference type="GO" id="GO:0016747">
    <property type="term" value="F:acyltransferase activity, transferring groups other than amino-acyl groups"/>
    <property type="evidence" value="ECO:0007669"/>
    <property type="project" value="InterPro"/>
</dbReference>
<evidence type="ECO:0000313" key="3">
    <source>
        <dbReference type="EMBL" id="NEU76811.1"/>
    </source>
</evidence>
<feature type="domain" description="N-acetyltransferase" evidence="2">
    <location>
        <begin position="4"/>
        <end position="158"/>
    </location>
</feature>
<gene>
    <name evidence="3" type="ORF">PI95_030955</name>
</gene>
<accession>A0A846HL77</accession>
<protein>
    <submittedName>
        <fullName evidence="3">GNAT family N-acetyltransferase</fullName>
    </submittedName>
</protein>
<dbReference type="AlphaFoldDB" id="A0A846HL77"/>
<name>A0A846HL77_9CYAN</name>
<keyword evidence="1" id="KW-0472">Membrane</keyword>
<organism evidence="3 4">
    <name type="scientific">Hassallia byssoidea VB512170</name>
    <dbReference type="NCBI Taxonomy" id="1304833"/>
    <lineage>
        <taxon>Bacteria</taxon>
        <taxon>Bacillati</taxon>
        <taxon>Cyanobacteriota</taxon>
        <taxon>Cyanophyceae</taxon>
        <taxon>Nostocales</taxon>
        <taxon>Tolypothrichaceae</taxon>
        <taxon>Hassallia</taxon>
    </lineage>
</organism>
<dbReference type="EMBL" id="JTCM02000133">
    <property type="protein sequence ID" value="NEU76811.1"/>
    <property type="molecule type" value="Genomic_DNA"/>
</dbReference>
<dbReference type="PROSITE" id="PS51186">
    <property type="entry name" value="GNAT"/>
    <property type="match status" value="1"/>
</dbReference>
<reference evidence="3 4" key="1">
    <citation type="journal article" date="2015" name="Genome Announc.">
        <title>Draft Genome Sequence of Cyanobacterium Hassallia byssoidea Strain VB512170, Isolated from Monuments in India.</title>
        <authorList>
            <person name="Singh D."/>
            <person name="Chandrababunaidu M.M."/>
            <person name="Panda A."/>
            <person name="Sen D."/>
            <person name="Bhattacharyya S."/>
            <person name="Adhikary S.P."/>
            <person name="Tripathy S."/>
        </authorList>
    </citation>
    <scope>NUCLEOTIDE SEQUENCE [LARGE SCALE GENOMIC DNA]</scope>
    <source>
        <strain evidence="3 4">VB512170</strain>
    </source>
</reference>